<evidence type="ECO:0000313" key="3">
    <source>
        <dbReference type="EMBL" id="VEU37432.1"/>
    </source>
</evidence>
<sequence length="357" mass="39377">MMFRLMFRLDKAVLTTLLLSWTMSYFLCGKDAAVLVEASTSFSMESMMENGSTTISQECLPWWQRQIDVAEVFLVCDHQSGDGEDGDDQYYYTNRASCRTGDLGKVALGFTVKNQLPYDSTLFVSIKTHYYGRSATIRNRTDVCSFSNLGYINADGAFYSSGSNNDDNGDADDGGEGGDGSGNPLCPIQAGMHYMLMESFTLQDSSASRTSNWQEFKPDLSVSFYLSSDESSPPIGCVLTGTRAKHALDQRRSRDGVIALIVSVFSFVIVFGLCLHNQKQRKKAVELLENNRVASMIRRYNYRKSNSGGSSTGLMMGSSNHVPRPPPGDGLFPGGPCGNHHANRQPAPHRDLPPPWR</sequence>
<reference evidence="3 4" key="1">
    <citation type="submission" date="2019-01" db="EMBL/GenBank/DDBJ databases">
        <authorList>
            <person name="Ferrante I. M."/>
        </authorList>
    </citation>
    <scope>NUCLEOTIDE SEQUENCE [LARGE SCALE GENOMIC DNA]</scope>
    <source>
        <strain evidence="3 4">B856</strain>
    </source>
</reference>
<feature type="region of interest" description="Disordered" evidence="1">
    <location>
        <begin position="163"/>
        <end position="182"/>
    </location>
</feature>
<protein>
    <submittedName>
        <fullName evidence="3">Uncharacterized protein</fullName>
    </submittedName>
</protein>
<accession>A0A448Z5X3</accession>
<feature type="compositionally biased region" description="Low complexity" evidence="1">
    <location>
        <begin position="305"/>
        <end position="320"/>
    </location>
</feature>
<dbReference type="OrthoDB" id="53235at2759"/>
<feature type="compositionally biased region" description="Basic and acidic residues" evidence="1">
    <location>
        <begin position="348"/>
        <end position="357"/>
    </location>
</feature>
<feature type="region of interest" description="Disordered" evidence="1">
    <location>
        <begin position="305"/>
        <end position="357"/>
    </location>
</feature>
<dbReference type="Proteomes" id="UP000291116">
    <property type="component" value="Unassembled WGS sequence"/>
</dbReference>
<proteinExistence type="predicted"/>
<evidence type="ECO:0000256" key="1">
    <source>
        <dbReference type="SAM" id="MobiDB-lite"/>
    </source>
</evidence>
<keyword evidence="2" id="KW-0472">Membrane</keyword>
<evidence type="ECO:0000313" key="4">
    <source>
        <dbReference type="Proteomes" id="UP000291116"/>
    </source>
</evidence>
<dbReference type="EMBL" id="CAACVS010000126">
    <property type="protein sequence ID" value="VEU37432.1"/>
    <property type="molecule type" value="Genomic_DNA"/>
</dbReference>
<gene>
    <name evidence="3" type="ORF">PSNMU_V1.4_AUG-EV-PASAV3_0042510</name>
</gene>
<name>A0A448Z5X3_9STRA</name>
<dbReference type="AlphaFoldDB" id="A0A448Z5X3"/>
<keyword evidence="2" id="KW-0812">Transmembrane</keyword>
<feature type="compositionally biased region" description="Acidic residues" evidence="1">
    <location>
        <begin position="167"/>
        <end position="176"/>
    </location>
</feature>
<evidence type="ECO:0000256" key="2">
    <source>
        <dbReference type="SAM" id="Phobius"/>
    </source>
</evidence>
<keyword evidence="2" id="KW-1133">Transmembrane helix</keyword>
<feature type="transmembrane region" description="Helical" evidence="2">
    <location>
        <begin position="256"/>
        <end position="275"/>
    </location>
</feature>
<keyword evidence="4" id="KW-1185">Reference proteome</keyword>
<organism evidence="3 4">
    <name type="scientific">Pseudo-nitzschia multistriata</name>
    <dbReference type="NCBI Taxonomy" id="183589"/>
    <lineage>
        <taxon>Eukaryota</taxon>
        <taxon>Sar</taxon>
        <taxon>Stramenopiles</taxon>
        <taxon>Ochrophyta</taxon>
        <taxon>Bacillariophyta</taxon>
        <taxon>Bacillariophyceae</taxon>
        <taxon>Bacillariophycidae</taxon>
        <taxon>Bacillariales</taxon>
        <taxon>Bacillariaceae</taxon>
        <taxon>Pseudo-nitzschia</taxon>
    </lineage>
</organism>